<name>A0AAP9IQQ8_9ENTR</name>
<dbReference type="PIRSF" id="PIRSF020632">
    <property type="entry name" value="YeaR"/>
    <property type="match status" value="1"/>
</dbReference>
<dbReference type="AlphaFoldDB" id="A0AAP9IQQ8"/>
<dbReference type="InterPro" id="IPR014510">
    <property type="entry name" value="Tellurite-R_YeaR"/>
</dbReference>
<sequence>MLRIPQSCIHTRSTPFWNKDTAPPGIFKRHLDTGTQPGVYPRLSVMQGAVRYLGYADETSPEPDSTLIIEAGHFGVFPPERWHHIEVMTDDTYFNIDFFVEPDVLRKPKIEKE</sequence>
<accession>A0AAP9IQQ8</accession>
<feature type="domain" description="TehB/YeaR-like" evidence="1">
    <location>
        <begin position="12"/>
        <end position="96"/>
    </location>
</feature>
<gene>
    <name evidence="2" type="ORF">ES815_21145</name>
</gene>
<organism evidence="2 3">
    <name type="scientific">Leclercia adecarboxylata</name>
    <dbReference type="NCBI Taxonomy" id="83655"/>
    <lineage>
        <taxon>Bacteria</taxon>
        <taxon>Pseudomonadati</taxon>
        <taxon>Pseudomonadota</taxon>
        <taxon>Gammaproteobacteria</taxon>
        <taxon>Enterobacterales</taxon>
        <taxon>Enterobacteriaceae</taxon>
        <taxon>Leclercia</taxon>
    </lineage>
</organism>
<dbReference type="RefSeq" id="WP_142489562.1">
    <property type="nucleotide sequence ID" value="NZ_CP035382.1"/>
</dbReference>
<evidence type="ECO:0000313" key="2">
    <source>
        <dbReference type="EMBL" id="QDK20680.1"/>
    </source>
</evidence>
<evidence type="ECO:0000313" key="3">
    <source>
        <dbReference type="Proteomes" id="UP000317812"/>
    </source>
</evidence>
<dbReference type="InterPro" id="IPR015392">
    <property type="entry name" value="TehB/YeaR-like_dom"/>
</dbReference>
<dbReference type="Proteomes" id="UP000317812">
    <property type="component" value="Chromosome"/>
</dbReference>
<proteinExistence type="predicted"/>
<protein>
    <submittedName>
        <fullName evidence="2">DUF1971 domain-containing protein</fullName>
    </submittedName>
</protein>
<dbReference type="Gene3D" id="2.60.120.10">
    <property type="entry name" value="Jelly Rolls"/>
    <property type="match status" value="1"/>
</dbReference>
<dbReference type="Pfam" id="PF09313">
    <property type="entry name" value="TehB-like"/>
    <property type="match status" value="1"/>
</dbReference>
<dbReference type="SUPFAM" id="SSF51197">
    <property type="entry name" value="Clavaminate synthase-like"/>
    <property type="match status" value="1"/>
</dbReference>
<reference evidence="2 3" key="1">
    <citation type="submission" date="2019-01" db="EMBL/GenBank/DDBJ databases">
        <title>Florfenicol resistance in Enterobacteriaceae and whole-genome sequence analysis of florfenicol-resistant Leclercia adecarboxylata strain R25.</title>
        <authorList>
            <person name="Bao Q."/>
            <person name="Ying Y."/>
        </authorList>
    </citation>
    <scope>NUCLEOTIDE SEQUENCE [LARGE SCALE GENOMIC DNA]</scope>
    <source>
        <strain evidence="2 3">R25</strain>
    </source>
</reference>
<dbReference type="InterPro" id="IPR014710">
    <property type="entry name" value="RmlC-like_jellyroll"/>
</dbReference>
<evidence type="ECO:0000259" key="1">
    <source>
        <dbReference type="Pfam" id="PF09313"/>
    </source>
</evidence>
<dbReference type="EMBL" id="CP035382">
    <property type="protein sequence ID" value="QDK20680.1"/>
    <property type="molecule type" value="Genomic_DNA"/>
</dbReference>